<dbReference type="Pfam" id="PF08381">
    <property type="entry name" value="BRX"/>
    <property type="match status" value="1"/>
</dbReference>
<keyword evidence="3 5" id="KW-0863">Zinc-finger</keyword>
<evidence type="ECO:0000259" key="10">
    <source>
        <dbReference type="PROSITE" id="PS51514"/>
    </source>
</evidence>
<feature type="region of interest" description="Disordered" evidence="8">
    <location>
        <begin position="127"/>
        <end position="146"/>
    </location>
</feature>
<dbReference type="SUPFAM" id="SSF50985">
    <property type="entry name" value="RCC1/BLIP-II"/>
    <property type="match status" value="1"/>
</dbReference>
<organism evidence="11 12">
    <name type="scientific">Stylosanthes scabra</name>
    <dbReference type="NCBI Taxonomy" id="79078"/>
    <lineage>
        <taxon>Eukaryota</taxon>
        <taxon>Viridiplantae</taxon>
        <taxon>Streptophyta</taxon>
        <taxon>Embryophyta</taxon>
        <taxon>Tracheophyta</taxon>
        <taxon>Spermatophyta</taxon>
        <taxon>Magnoliopsida</taxon>
        <taxon>eudicotyledons</taxon>
        <taxon>Gunneridae</taxon>
        <taxon>Pentapetalae</taxon>
        <taxon>rosids</taxon>
        <taxon>fabids</taxon>
        <taxon>Fabales</taxon>
        <taxon>Fabaceae</taxon>
        <taxon>Papilionoideae</taxon>
        <taxon>50 kb inversion clade</taxon>
        <taxon>dalbergioids sensu lato</taxon>
        <taxon>Dalbergieae</taxon>
        <taxon>Pterocarpus clade</taxon>
        <taxon>Stylosanthes</taxon>
    </lineage>
</organism>
<comment type="caution">
    <text evidence="11">The sequence shown here is derived from an EMBL/GenBank/DDBJ whole genome shotgun (WGS) entry which is preliminary data.</text>
</comment>
<reference evidence="11 12" key="1">
    <citation type="journal article" date="2023" name="Plants (Basel)">
        <title>Bridging the Gap: Combining Genomics and Transcriptomics Approaches to Understand Stylosanthes scabra, an Orphan Legume from the Brazilian Caatinga.</title>
        <authorList>
            <person name="Ferreira-Neto J.R.C."/>
            <person name="da Silva M.D."/>
            <person name="Binneck E."/>
            <person name="de Melo N.F."/>
            <person name="da Silva R.H."/>
            <person name="de Melo A.L.T.M."/>
            <person name="Pandolfi V."/>
            <person name="Bustamante F.O."/>
            <person name="Brasileiro-Vidal A.C."/>
            <person name="Benko-Iseppon A.M."/>
        </authorList>
    </citation>
    <scope>NUCLEOTIDE SEQUENCE [LARGE SCALE GENOMIC DNA]</scope>
    <source>
        <tissue evidence="11">Leaves</tissue>
    </source>
</reference>
<evidence type="ECO:0000256" key="6">
    <source>
        <dbReference type="PROSITE-ProRule" id="PRU00235"/>
    </source>
</evidence>
<dbReference type="InterPro" id="IPR001849">
    <property type="entry name" value="PH_domain"/>
</dbReference>
<dbReference type="PROSITE" id="PS51514">
    <property type="entry name" value="BRX"/>
    <property type="match status" value="1"/>
</dbReference>
<dbReference type="InterPro" id="IPR000408">
    <property type="entry name" value="Reg_chr_condens"/>
</dbReference>
<feature type="region of interest" description="Disordered" evidence="8">
    <location>
        <begin position="929"/>
        <end position="970"/>
    </location>
</feature>
<feature type="compositionally biased region" description="Polar residues" evidence="8">
    <location>
        <begin position="755"/>
        <end position="765"/>
    </location>
</feature>
<dbReference type="SMART" id="SM00064">
    <property type="entry name" value="FYVE"/>
    <property type="match status" value="1"/>
</dbReference>
<feature type="repeat" description="RCC1" evidence="6">
    <location>
        <begin position="225"/>
        <end position="284"/>
    </location>
</feature>
<dbReference type="Pfam" id="PF25390">
    <property type="entry name" value="WD40_RLD"/>
    <property type="match status" value="1"/>
</dbReference>
<evidence type="ECO:0000256" key="3">
    <source>
        <dbReference type="ARBA" id="ARBA00022771"/>
    </source>
</evidence>
<feature type="domain" description="FYVE-type" evidence="9">
    <location>
        <begin position="615"/>
        <end position="677"/>
    </location>
</feature>
<protein>
    <submittedName>
        <fullName evidence="11">Uncharacterized protein</fullName>
    </submittedName>
</protein>
<dbReference type="EMBL" id="JASCZI010030776">
    <property type="protein sequence ID" value="MED6124758.1"/>
    <property type="molecule type" value="Genomic_DNA"/>
</dbReference>
<name>A0ABU6RLV6_9FABA</name>
<evidence type="ECO:0000256" key="2">
    <source>
        <dbReference type="ARBA" id="ARBA00022737"/>
    </source>
</evidence>
<dbReference type="Gene3D" id="2.130.10.30">
    <property type="entry name" value="Regulator of chromosome condensation 1/beta-lactamase-inhibitor protein II"/>
    <property type="match status" value="2"/>
</dbReference>
<dbReference type="InterPro" id="IPR013083">
    <property type="entry name" value="Znf_RING/FYVE/PHD"/>
</dbReference>
<keyword evidence="1" id="KW-0479">Metal-binding</keyword>
<dbReference type="InterPro" id="IPR009091">
    <property type="entry name" value="RCC1/BLIP-II"/>
</dbReference>
<dbReference type="Gene3D" id="3.30.40.10">
    <property type="entry name" value="Zinc/RING finger domain, C3HC4 (zinc finger)"/>
    <property type="match status" value="1"/>
</dbReference>
<feature type="repeat" description="RCC1" evidence="6">
    <location>
        <begin position="507"/>
        <end position="558"/>
    </location>
</feature>
<dbReference type="PROSITE" id="PS50012">
    <property type="entry name" value="RCC1_3"/>
    <property type="match status" value="7"/>
</dbReference>
<feature type="repeat" description="RCC1" evidence="6">
    <location>
        <begin position="455"/>
        <end position="506"/>
    </location>
</feature>
<dbReference type="SUPFAM" id="SSF50729">
    <property type="entry name" value="PH domain-like"/>
    <property type="match status" value="1"/>
</dbReference>
<keyword evidence="12" id="KW-1185">Reference proteome</keyword>
<accession>A0ABU6RLV6</accession>
<dbReference type="CDD" id="cd00065">
    <property type="entry name" value="FYVE_like_SF"/>
    <property type="match status" value="1"/>
</dbReference>
<dbReference type="InterPro" id="IPR013591">
    <property type="entry name" value="Brevis_radix_dom"/>
</dbReference>
<dbReference type="PROSITE" id="PS00626">
    <property type="entry name" value="RCC1_2"/>
    <property type="match status" value="2"/>
</dbReference>
<sequence>MADPVNYGNYDRDIEQALIVLKRGSQLVKYCRKGKPKVVPFRLSSDETRLIWLSHGKEKSIKLCSVSRIIPGQRTAVFRRFLRPEKDYLSFSLIYKKGERSLDLICKDKAEVEVWFAGLNALIPSGQNSKRPRSEFTDDSSEFAHNERPFGGALEFASTIARGRFSVDSSSNENSLDSAVSDVAQEHANMPVRTSVGEGCSRVSVSSAGCESSVLSGQDDIESLGDVFIWGKIWADGASRGDGLGSQVFSLTNVLTPKPLESDIVIDVLQIGCGVDHIALITRQGEVFTWGDDSGGRLGHGLHKNYGRLQLVESLAVTSVGFVACGEYHTCAISTHGDIFTWGDDIHNAGLLGHGTDASHWIPMKVGGPLDGLVVVSVACGTWHSALVTSTGKLFTFGDGKFGVLGHGDRESVSYPKEVHLTYGQRAIKVACGVWHTAAIIEVVSHYGPNASSSRKLFTWGDGDRYRLGLANKDTYLQPTCVSALNDHSFHQVACGTTMTVALTASGQVYTMGETKYGQLGNPMSNGRTPTPVKDNLVGEVVEEISCGSHHVAVLTSKGELYTWGRGANGRLGHGDTDDHNTPILVEAFRDRLVKHVSCGSSFTFCVCMHKWISGADQSVCSGCRQPFGFTRKRHNCYNCGLVFCHLCSSKKSPRAALASTPSKPHRVCDSCYPKLKVPETSSPYFTFNKDVTRPHRKERFNRKEAKNARILLLPSIDPVKYFVTLTGKNTSLHDSSSTVRVTQSPLSNPMEDASPSSSSVMQNASIPITLSSQPPTPPTPTTSKPPSPYARRPSPPRSTSPGFSRSLIDSLKKTNDLLNQEVSKLKYQNQILKQNSDMQDMKIQDFEKKIDESTSLIKEESSKHKMLKEYLQRMTDQLREVTENLPPVPDYESLITLHTHAETFLKENTEFKSLLPLALESEAQSANDIHGFDNDSHKLPEQRVEDNVDASRAGSSMNGGSAFQESNDSSSLLSTKALQLISVNRLRPPNPHKPGNDKEEEIANIEQFERGVYITFVELPSARKVFKGIRFSKRKFTEAQAAEWWNQNKDRVLMKYGPEPMPDAATTITHLSVPVEAEQC</sequence>
<dbReference type="InterPro" id="IPR011011">
    <property type="entry name" value="Znf_FYVE_PHD"/>
</dbReference>
<dbReference type="PROSITE" id="PS50178">
    <property type="entry name" value="ZF_FYVE"/>
    <property type="match status" value="1"/>
</dbReference>
<keyword evidence="7" id="KW-0175">Coiled coil</keyword>
<evidence type="ECO:0000256" key="7">
    <source>
        <dbReference type="SAM" id="Coils"/>
    </source>
</evidence>
<evidence type="ECO:0000313" key="12">
    <source>
        <dbReference type="Proteomes" id="UP001341840"/>
    </source>
</evidence>
<evidence type="ECO:0000256" key="4">
    <source>
        <dbReference type="ARBA" id="ARBA00022833"/>
    </source>
</evidence>
<keyword evidence="2" id="KW-0677">Repeat</keyword>
<feature type="region of interest" description="Disordered" evidence="8">
    <location>
        <begin position="732"/>
        <end position="807"/>
    </location>
</feature>
<dbReference type="Pfam" id="PF16457">
    <property type="entry name" value="PH_12"/>
    <property type="match status" value="1"/>
</dbReference>
<keyword evidence="4" id="KW-0862">Zinc</keyword>
<proteinExistence type="predicted"/>
<evidence type="ECO:0000259" key="9">
    <source>
        <dbReference type="PROSITE" id="PS50178"/>
    </source>
</evidence>
<dbReference type="InterPro" id="IPR051210">
    <property type="entry name" value="Ub_ligase/GEF_domain"/>
</dbReference>
<dbReference type="PANTHER" id="PTHR22870">
    <property type="entry name" value="REGULATOR OF CHROMOSOME CONDENSATION"/>
    <property type="match status" value="1"/>
</dbReference>
<feature type="compositionally biased region" description="Polar residues" evidence="8">
    <location>
        <begin position="954"/>
        <end position="970"/>
    </location>
</feature>
<dbReference type="InterPro" id="IPR017455">
    <property type="entry name" value="Znf_FYVE-rel"/>
</dbReference>
<evidence type="ECO:0000313" key="11">
    <source>
        <dbReference type="EMBL" id="MED6124758.1"/>
    </source>
</evidence>
<dbReference type="PANTHER" id="PTHR22870:SF352">
    <property type="entry name" value="REGULATOR OF CHROMOSOME CONDENSATION (RCC1) FAMILY PROTEIN"/>
    <property type="match status" value="1"/>
</dbReference>
<feature type="repeat" description="RCC1" evidence="6">
    <location>
        <begin position="559"/>
        <end position="610"/>
    </location>
</feature>
<dbReference type="SUPFAM" id="SSF57903">
    <property type="entry name" value="FYVE/PHD zinc finger"/>
    <property type="match status" value="1"/>
</dbReference>
<feature type="compositionally biased region" description="Basic and acidic residues" evidence="8">
    <location>
        <begin position="931"/>
        <end position="947"/>
    </location>
</feature>
<evidence type="ECO:0000256" key="1">
    <source>
        <dbReference type="ARBA" id="ARBA00022723"/>
    </source>
</evidence>
<feature type="coiled-coil region" evidence="7">
    <location>
        <begin position="809"/>
        <end position="885"/>
    </location>
</feature>
<dbReference type="InterPro" id="IPR011993">
    <property type="entry name" value="PH-like_dom_sf"/>
</dbReference>
<dbReference type="InterPro" id="IPR000306">
    <property type="entry name" value="Znf_FYVE"/>
</dbReference>
<dbReference type="InterPro" id="IPR058923">
    <property type="entry name" value="RCC1-like_dom"/>
</dbReference>
<feature type="compositionally biased region" description="Polar residues" evidence="8">
    <location>
        <begin position="732"/>
        <end position="748"/>
    </location>
</feature>
<dbReference type="Pfam" id="PF01363">
    <property type="entry name" value="FYVE"/>
    <property type="match status" value="1"/>
</dbReference>
<evidence type="ECO:0000256" key="5">
    <source>
        <dbReference type="PROSITE-ProRule" id="PRU00091"/>
    </source>
</evidence>
<gene>
    <name evidence="11" type="ORF">PIB30_061927</name>
</gene>
<feature type="compositionally biased region" description="Pro residues" evidence="8">
    <location>
        <begin position="775"/>
        <end position="799"/>
    </location>
</feature>
<feature type="compositionally biased region" description="Basic and acidic residues" evidence="8">
    <location>
        <begin position="132"/>
        <end position="146"/>
    </location>
</feature>
<dbReference type="CDD" id="cd13365">
    <property type="entry name" value="PH_PLC_plant-like"/>
    <property type="match status" value="1"/>
</dbReference>
<feature type="repeat" description="RCC1" evidence="6">
    <location>
        <begin position="285"/>
        <end position="336"/>
    </location>
</feature>
<feature type="repeat" description="RCC1" evidence="6">
    <location>
        <begin position="392"/>
        <end position="443"/>
    </location>
</feature>
<dbReference type="Gene3D" id="2.30.29.30">
    <property type="entry name" value="Pleckstrin-homology domain (PH domain)/Phosphotyrosine-binding domain (PTB)"/>
    <property type="match status" value="1"/>
</dbReference>
<dbReference type="Proteomes" id="UP001341840">
    <property type="component" value="Unassembled WGS sequence"/>
</dbReference>
<evidence type="ECO:0000256" key="8">
    <source>
        <dbReference type="SAM" id="MobiDB-lite"/>
    </source>
</evidence>
<feature type="domain" description="BRX" evidence="10">
    <location>
        <begin position="1003"/>
        <end position="1058"/>
    </location>
</feature>
<feature type="repeat" description="RCC1" evidence="6">
    <location>
        <begin position="337"/>
        <end position="391"/>
    </location>
</feature>
<dbReference type="PRINTS" id="PR00633">
    <property type="entry name" value="RCCNDNSATION"/>
</dbReference>